<sequence length="61" mass="6571">MSDLLAALALAVVIEGVLYAAFPEQMKRMVAQLLEMPSQQLRVGALVIACIGLGLLMLVRM</sequence>
<keyword evidence="1" id="KW-0812">Transmembrane</keyword>
<evidence type="ECO:0000313" key="3">
    <source>
        <dbReference type="Proteomes" id="UP000596977"/>
    </source>
</evidence>
<dbReference type="PANTHER" id="PTHR38602:SF1">
    <property type="entry name" value="INNER MEMBRANE PROTEIN"/>
    <property type="match status" value="1"/>
</dbReference>
<dbReference type="RefSeq" id="WP_127073918.1">
    <property type="nucleotide sequence ID" value="NZ_BMKB01000002.1"/>
</dbReference>
<organism evidence="2 3">
    <name type="scientific">Pelagibacterium lentulum</name>
    <dbReference type="NCBI Taxonomy" id="2029865"/>
    <lineage>
        <taxon>Bacteria</taxon>
        <taxon>Pseudomonadati</taxon>
        <taxon>Pseudomonadota</taxon>
        <taxon>Alphaproteobacteria</taxon>
        <taxon>Hyphomicrobiales</taxon>
        <taxon>Devosiaceae</taxon>
        <taxon>Pelagibacterium</taxon>
    </lineage>
</organism>
<accession>A0A916VWV5</accession>
<evidence type="ECO:0000256" key="1">
    <source>
        <dbReference type="SAM" id="Phobius"/>
    </source>
</evidence>
<dbReference type="Pfam" id="PF09838">
    <property type="entry name" value="DUF2065"/>
    <property type="match status" value="1"/>
</dbReference>
<protein>
    <recommendedName>
        <fullName evidence="4">DUF2065 domain-containing protein</fullName>
    </recommendedName>
</protein>
<evidence type="ECO:0008006" key="4">
    <source>
        <dbReference type="Google" id="ProtNLM"/>
    </source>
</evidence>
<dbReference type="InterPro" id="IPR019201">
    <property type="entry name" value="DUF2065"/>
</dbReference>
<proteinExistence type="predicted"/>
<feature type="transmembrane region" description="Helical" evidence="1">
    <location>
        <begin position="39"/>
        <end position="59"/>
    </location>
</feature>
<dbReference type="PANTHER" id="PTHR38602">
    <property type="entry name" value="INNER MEMBRANE PROTEIN-RELATED"/>
    <property type="match status" value="1"/>
</dbReference>
<evidence type="ECO:0000313" key="2">
    <source>
        <dbReference type="EMBL" id="GGA46973.1"/>
    </source>
</evidence>
<dbReference type="Proteomes" id="UP000596977">
    <property type="component" value="Unassembled WGS sequence"/>
</dbReference>
<keyword evidence="1" id="KW-0472">Membrane</keyword>
<keyword evidence="3" id="KW-1185">Reference proteome</keyword>
<dbReference type="EMBL" id="BMKB01000002">
    <property type="protein sequence ID" value="GGA46973.1"/>
    <property type="molecule type" value="Genomic_DNA"/>
</dbReference>
<gene>
    <name evidence="2" type="ORF">GCM10011499_15940</name>
</gene>
<dbReference type="AlphaFoldDB" id="A0A916VWV5"/>
<name>A0A916VWV5_9HYPH</name>
<reference evidence="2 3" key="1">
    <citation type="journal article" date="2014" name="Int. J. Syst. Evol. Microbiol.">
        <title>Complete genome sequence of Corynebacterium casei LMG S-19264T (=DSM 44701T), isolated from a smear-ripened cheese.</title>
        <authorList>
            <consortium name="US DOE Joint Genome Institute (JGI-PGF)"/>
            <person name="Walter F."/>
            <person name="Albersmeier A."/>
            <person name="Kalinowski J."/>
            <person name="Ruckert C."/>
        </authorList>
    </citation>
    <scope>NUCLEOTIDE SEQUENCE [LARGE SCALE GENOMIC DNA]</scope>
    <source>
        <strain evidence="2 3">CGMCC 1.15896</strain>
    </source>
</reference>
<comment type="caution">
    <text evidence="2">The sequence shown here is derived from an EMBL/GenBank/DDBJ whole genome shotgun (WGS) entry which is preliminary data.</text>
</comment>
<keyword evidence="1" id="KW-1133">Transmembrane helix</keyword>
<dbReference type="OrthoDB" id="9815199at2"/>